<dbReference type="InterPro" id="IPR003593">
    <property type="entry name" value="AAA+_ATPase"/>
</dbReference>
<comment type="caution">
    <text evidence="10">The sequence shown here is derived from an EMBL/GenBank/DDBJ whole genome shotgun (WGS) entry which is preliminary data.</text>
</comment>
<dbReference type="PANTHER" id="PTHR24221">
    <property type="entry name" value="ATP-BINDING CASSETTE SUB-FAMILY B"/>
    <property type="match status" value="1"/>
</dbReference>
<dbReference type="Proteomes" id="UP000051378">
    <property type="component" value="Unassembled WGS sequence"/>
</dbReference>
<dbReference type="SUPFAM" id="SSF90123">
    <property type="entry name" value="ABC transporter transmembrane region"/>
    <property type="match status" value="1"/>
</dbReference>
<evidence type="ECO:0000259" key="8">
    <source>
        <dbReference type="PROSITE" id="PS50893"/>
    </source>
</evidence>
<feature type="domain" description="ABC transmembrane type-1" evidence="9">
    <location>
        <begin position="4"/>
        <end position="285"/>
    </location>
</feature>
<dbReference type="InterPro" id="IPR003439">
    <property type="entry name" value="ABC_transporter-like_ATP-bd"/>
</dbReference>
<dbReference type="Pfam" id="PF00664">
    <property type="entry name" value="ABC_membrane"/>
    <property type="match status" value="1"/>
</dbReference>
<evidence type="ECO:0000259" key="9">
    <source>
        <dbReference type="PROSITE" id="PS50929"/>
    </source>
</evidence>
<evidence type="ECO:0000256" key="6">
    <source>
        <dbReference type="ARBA" id="ARBA00023136"/>
    </source>
</evidence>
<dbReference type="GO" id="GO:0034040">
    <property type="term" value="F:ATPase-coupled lipid transmembrane transporter activity"/>
    <property type="evidence" value="ECO:0007669"/>
    <property type="project" value="TreeGrafter"/>
</dbReference>
<dbReference type="Gene3D" id="1.20.1560.10">
    <property type="entry name" value="ABC transporter type 1, transmembrane domain"/>
    <property type="match status" value="1"/>
</dbReference>
<evidence type="ECO:0000313" key="11">
    <source>
        <dbReference type="Proteomes" id="UP000051378"/>
    </source>
</evidence>
<dbReference type="PROSITE" id="PS00211">
    <property type="entry name" value="ABC_TRANSPORTER_1"/>
    <property type="match status" value="1"/>
</dbReference>
<keyword evidence="11" id="KW-1185">Reference proteome</keyword>
<dbReference type="InterPro" id="IPR027417">
    <property type="entry name" value="P-loop_NTPase"/>
</dbReference>
<dbReference type="RefSeq" id="WP_056975066.1">
    <property type="nucleotide sequence ID" value="NZ_AYZL01000020.1"/>
</dbReference>
<gene>
    <name evidence="10" type="ORF">FC86_GL000862</name>
</gene>
<dbReference type="SMART" id="SM00382">
    <property type="entry name" value="AAA"/>
    <property type="match status" value="1"/>
</dbReference>
<dbReference type="PROSITE" id="PS50929">
    <property type="entry name" value="ABC_TM1F"/>
    <property type="match status" value="1"/>
</dbReference>
<dbReference type="GO" id="GO:0005524">
    <property type="term" value="F:ATP binding"/>
    <property type="evidence" value="ECO:0007669"/>
    <property type="project" value="UniProtKB-KW"/>
</dbReference>
<feature type="transmembrane region" description="Helical" evidence="7">
    <location>
        <begin position="118"/>
        <end position="135"/>
    </location>
</feature>
<dbReference type="OrthoDB" id="9790614at2"/>
<keyword evidence="5 7" id="KW-1133">Transmembrane helix</keyword>
<feature type="transmembrane region" description="Helical" evidence="7">
    <location>
        <begin position="37"/>
        <end position="56"/>
    </location>
</feature>
<dbReference type="GO" id="GO:0016887">
    <property type="term" value="F:ATP hydrolysis activity"/>
    <property type="evidence" value="ECO:0007669"/>
    <property type="project" value="InterPro"/>
</dbReference>
<name>A0A0R2DS87_9LACO</name>
<evidence type="ECO:0000256" key="7">
    <source>
        <dbReference type="SAM" id="Phobius"/>
    </source>
</evidence>
<organism evidence="10 11">
    <name type="scientific">Holzapfeliella floricola DSM 23037 = JCM 16512</name>
    <dbReference type="NCBI Taxonomy" id="1423744"/>
    <lineage>
        <taxon>Bacteria</taxon>
        <taxon>Bacillati</taxon>
        <taxon>Bacillota</taxon>
        <taxon>Bacilli</taxon>
        <taxon>Lactobacillales</taxon>
        <taxon>Lactobacillaceae</taxon>
        <taxon>Holzapfeliella</taxon>
    </lineage>
</organism>
<evidence type="ECO:0000256" key="4">
    <source>
        <dbReference type="ARBA" id="ARBA00022840"/>
    </source>
</evidence>
<feature type="transmembrane region" description="Helical" evidence="7">
    <location>
        <begin position="141"/>
        <end position="160"/>
    </location>
</feature>
<accession>A0A0R2DS87</accession>
<dbReference type="CDD" id="cd03228">
    <property type="entry name" value="ABCC_MRP_Like"/>
    <property type="match status" value="1"/>
</dbReference>
<evidence type="ECO:0000256" key="3">
    <source>
        <dbReference type="ARBA" id="ARBA00022741"/>
    </source>
</evidence>
<proteinExistence type="predicted"/>
<evidence type="ECO:0000256" key="2">
    <source>
        <dbReference type="ARBA" id="ARBA00022692"/>
    </source>
</evidence>
<sequence>MQTLIISLTASLYALASIASATYYGYIVEHADNKNQTLFLMMIVMGITIVFFRWLFDLINQLIMVRFVGNIIYTIRQKMLQSLTSKQVFDFKKKKVSTYTSNLLNDVELVDRDAIEPYFDFVSQLVIVVISSFAVLYYQPIVFVVILIGTIGVFLIPMMMSQKLQQKQSVFSDESAHLTESASDILNGFETVKSTQSVNKFLIGFDQVNKQYTKAKISSGKWIMANHVTSGMLGMLVQYAAVLASIWFIMNGMITVGIMLTMVQTMNTLVFPLIDIFRLIPQIKSSKPIMDKIDALANVTALNLTTSDESLDFTKQIQLKNITITLDNQKILTDISLKLEHSKKYLLVGDSGSGKSTLAQLLSGFITDYEGRFLLDDQQLNNSEYLFNCVSYVSQTPYLFNQTIKQNIVMSQLFSESKLTKVLKQSSVSDFIQNDQQLDDELLQNGQNYSGGQRQRIAIARGLYQQKPLTVLDESLSGLNSKLAHHVESQLLSLPNTALVHITHHFDMSLINQYDSIIWIKNGQIKANQKPEKLLSNAEFQSFLKVKS</sequence>
<dbReference type="InterPro" id="IPR039421">
    <property type="entry name" value="Type_1_exporter"/>
</dbReference>
<feature type="domain" description="ABC transporter" evidence="8">
    <location>
        <begin position="317"/>
        <end position="547"/>
    </location>
</feature>
<dbReference type="PANTHER" id="PTHR24221:SF654">
    <property type="entry name" value="ATP-BINDING CASSETTE SUB-FAMILY B MEMBER 6"/>
    <property type="match status" value="1"/>
</dbReference>
<dbReference type="InterPro" id="IPR017871">
    <property type="entry name" value="ABC_transporter-like_CS"/>
</dbReference>
<evidence type="ECO:0000256" key="5">
    <source>
        <dbReference type="ARBA" id="ARBA00022989"/>
    </source>
</evidence>
<keyword evidence="6 7" id="KW-0472">Membrane</keyword>
<dbReference type="GO" id="GO:0140359">
    <property type="term" value="F:ABC-type transporter activity"/>
    <property type="evidence" value="ECO:0007669"/>
    <property type="project" value="InterPro"/>
</dbReference>
<evidence type="ECO:0000256" key="1">
    <source>
        <dbReference type="ARBA" id="ARBA00004651"/>
    </source>
</evidence>
<keyword evidence="2 7" id="KW-0812">Transmembrane</keyword>
<dbReference type="InterPro" id="IPR036640">
    <property type="entry name" value="ABC1_TM_sf"/>
</dbReference>
<dbReference type="SUPFAM" id="SSF52540">
    <property type="entry name" value="P-loop containing nucleoside triphosphate hydrolases"/>
    <property type="match status" value="1"/>
</dbReference>
<reference evidence="10 11" key="1">
    <citation type="journal article" date="2015" name="Genome Announc.">
        <title>Expanding the biotechnology potential of lactobacilli through comparative genomics of 213 strains and associated genera.</title>
        <authorList>
            <person name="Sun Z."/>
            <person name="Harris H.M."/>
            <person name="McCann A."/>
            <person name="Guo C."/>
            <person name="Argimon S."/>
            <person name="Zhang W."/>
            <person name="Yang X."/>
            <person name="Jeffery I.B."/>
            <person name="Cooney J.C."/>
            <person name="Kagawa T.F."/>
            <person name="Liu W."/>
            <person name="Song Y."/>
            <person name="Salvetti E."/>
            <person name="Wrobel A."/>
            <person name="Rasinkangas P."/>
            <person name="Parkhill J."/>
            <person name="Rea M.C."/>
            <person name="O'Sullivan O."/>
            <person name="Ritari J."/>
            <person name="Douillard F.P."/>
            <person name="Paul Ross R."/>
            <person name="Yang R."/>
            <person name="Briner A.E."/>
            <person name="Felis G.E."/>
            <person name="de Vos W.M."/>
            <person name="Barrangou R."/>
            <person name="Klaenhammer T.R."/>
            <person name="Caufield P.W."/>
            <person name="Cui Y."/>
            <person name="Zhang H."/>
            <person name="O'Toole P.W."/>
        </authorList>
    </citation>
    <scope>NUCLEOTIDE SEQUENCE [LARGE SCALE GENOMIC DNA]</scope>
    <source>
        <strain evidence="10 11">DSM 23037</strain>
    </source>
</reference>
<dbReference type="GO" id="GO:0005886">
    <property type="term" value="C:plasma membrane"/>
    <property type="evidence" value="ECO:0007669"/>
    <property type="project" value="UniProtKB-SubCell"/>
</dbReference>
<keyword evidence="4 10" id="KW-0067">ATP-binding</keyword>
<dbReference type="STRING" id="1423744.FC86_GL000862"/>
<dbReference type="AlphaFoldDB" id="A0A0R2DS87"/>
<evidence type="ECO:0000313" key="10">
    <source>
        <dbReference type="EMBL" id="KRN03751.1"/>
    </source>
</evidence>
<protein>
    <submittedName>
        <fullName evidence="10">ABC transporter ATP-binding protein permease</fullName>
    </submittedName>
</protein>
<dbReference type="Gene3D" id="3.40.50.300">
    <property type="entry name" value="P-loop containing nucleotide triphosphate hydrolases"/>
    <property type="match status" value="1"/>
</dbReference>
<dbReference type="EMBL" id="AYZL01000020">
    <property type="protein sequence ID" value="KRN03751.1"/>
    <property type="molecule type" value="Genomic_DNA"/>
</dbReference>
<dbReference type="InterPro" id="IPR011527">
    <property type="entry name" value="ABC1_TM_dom"/>
</dbReference>
<dbReference type="PATRIC" id="fig|1423744.4.peg.886"/>
<dbReference type="Pfam" id="PF00005">
    <property type="entry name" value="ABC_tran"/>
    <property type="match status" value="1"/>
</dbReference>
<dbReference type="CDD" id="cd07346">
    <property type="entry name" value="ABC_6TM_exporters"/>
    <property type="match status" value="1"/>
</dbReference>
<keyword evidence="3" id="KW-0547">Nucleotide-binding</keyword>
<dbReference type="PROSITE" id="PS50893">
    <property type="entry name" value="ABC_TRANSPORTER_2"/>
    <property type="match status" value="1"/>
</dbReference>
<comment type="subcellular location">
    <subcellularLocation>
        <location evidence="1">Cell membrane</location>
        <topology evidence="1">Multi-pass membrane protein</topology>
    </subcellularLocation>
</comment>